<dbReference type="Pfam" id="PF01113">
    <property type="entry name" value="DapB_N"/>
    <property type="match status" value="1"/>
</dbReference>
<comment type="subcellular location">
    <subcellularLocation>
        <location evidence="12">Cytoplasm</location>
    </subcellularLocation>
</comment>
<feature type="active site" description="Proton donor" evidence="12">
    <location>
        <position position="151"/>
    </location>
</feature>
<keyword evidence="6 12" id="KW-0520">NAD</keyword>
<dbReference type="PIRSF" id="PIRSF000161">
    <property type="entry name" value="DHPR"/>
    <property type="match status" value="1"/>
</dbReference>
<dbReference type="UniPathway" id="UPA00034">
    <property type="reaction ID" value="UER00018"/>
</dbReference>
<feature type="domain" description="Dihydrodipicolinate reductase C-terminal" evidence="14">
    <location>
        <begin position="120"/>
        <end position="237"/>
    </location>
</feature>
<dbReference type="PANTHER" id="PTHR20836:SF0">
    <property type="entry name" value="4-HYDROXY-TETRAHYDRODIPICOLINATE REDUCTASE 1, CHLOROPLASTIC-RELATED"/>
    <property type="match status" value="1"/>
</dbReference>
<feature type="domain" description="Dihydrodipicolinate reductase N-terminal" evidence="13">
    <location>
        <begin position="2"/>
        <end position="117"/>
    </location>
</feature>
<keyword evidence="4 12" id="KW-0220">Diaminopimelate biosynthesis</keyword>
<comment type="pathway">
    <text evidence="8 12">Amino-acid biosynthesis; L-lysine biosynthesis via DAP pathway; (S)-tetrahydrodipicolinate from L-aspartate: step 4/4.</text>
</comment>
<evidence type="ECO:0000256" key="2">
    <source>
        <dbReference type="ARBA" id="ARBA00022605"/>
    </source>
</evidence>
<evidence type="ECO:0000259" key="13">
    <source>
        <dbReference type="Pfam" id="PF01113"/>
    </source>
</evidence>
<dbReference type="InterPro" id="IPR036291">
    <property type="entry name" value="NAD(P)-bd_dom_sf"/>
</dbReference>
<comment type="catalytic activity">
    <reaction evidence="10 12">
        <text>(S)-2,3,4,5-tetrahydrodipicolinate + NADP(+) + H2O = (2S,4S)-4-hydroxy-2,3,4,5-tetrahydrodipicolinate + NADPH + H(+)</text>
        <dbReference type="Rhea" id="RHEA:35331"/>
        <dbReference type="ChEBI" id="CHEBI:15377"/>
        <dbReference type="ChEBI" id="CHEBI:15378"/>
        <dbReference type="ChEBI" id="CHEBI:16845"/>
        <dbReference type="ChEBI" id="CHEBI:57783"/>
        <dbReference type="ChEBI" id="CHEBI:58349"/>
        <dbReference type="ChEBI" id="CHEBI:67139"/>
        <dbReference type="EC" id="1.17.1.8"/>
    </reaction>
</comment>
<dbReference type="AlphaFoldDB" id="A0A7V3PS55"/>
<keyword evidence="7 12" id="KW-0457">Lysine biosynthesis</keyword>
<dbReference type="Gene3D" id="3.30.360.10">
    <property type="entry name" value="Dihydrodipicolinate Reductase, domain 2"/>
    <property type="match status" value="1"/>
</dbReference>
<reference evidence="15" key="1">
    <citation type="journal article" date="2020" name="mSystems">
        <title>Genome- and Community-Level Interaction Insights into Carbon Utilization and Element Cycling Functions of Hydrothermarchaeota in Hydrothermal Sediment.</title>
        <authorList>
            <person name="Zhou Z."/>
            <person name="Liu Y."/>
            <person name="Xu W."/>
            <person name="Pan J."/>
            <person name="Luo Z.H."/>
            <person name="Li M."/>
        </authorList>
    </citation>
    <scope>NUCLEOTIDE SEQUENCE [LARGE SCALE GENOMIC DNA]</scope>
    <source>
        <strain evidence="15">SpSt-914</strain>
    </source>
</reference>
<gene>
    <name evidence="12 15" type="primary">dapB</name>
    <name evidence="15" type="ORF">ENX16_00165</name>
</gene>
<comment type="caution">
    <text evidence="12">Lacks conserved residue(s) required for the propagation of feature annotation.</text>
</comment>
<evidence type="ECO:0000313" key="15">
    <source>
        <dbReference type="EMBL" id="HGD12491.1"/>
    </source>
</evidence>
<protein>
    <recommendedName>
        <fullName evidence="9 12">4-hydroxy-tetrahydrodipicolinate reductase</fullName>
        <shortName evidence="12">HTPA reductase</shortName>
        <ecNumber evidence="9 12">1.17.1.8</ecNumber>
    </recommendedName>
</protein>
<dbReference type="GO" id="GO:0009089">
    <property type="term" value="P:lysine biosynthetic process via diaminopimelate"/>
    <property type="evidence" value="ECO:0007669"/>
    <property type="project" value="UniProtKB-UniRule"/>
</dbReference>
<name>A0A7V3PS55_UNCW3</name>
<evidence type="ECO:0000256" key="5">
    <source>
        <dbReference type="ARBA" id="ARBA00023002"/>
    </source>
</evidence>
<dbReference type="EMBL" id="DTMZ01000002">
    <property type="protein sequence ID" value="HGD12491.1"/>
    <property type="molecule type" value="Genomic_DNA"/>
</dbReference>
<feature type="binding site" evidence="12">
    <location>
        <begin position="90"/>
        <end position="92"/>
    </location>
    <ligand>
        <name>NAD(+)</name>
        <dbReference type="ChEBI" id="CHEBI:57540"/>
    </ligand>
</feature>
<evidence type="ECO:0000256" key="8">
    <source>
        <dbReference type="ARBA" id="ARBA00037922"/>
    </source>
</evidence>
<comment type="similarity">
    <text evidence="1 12">Belongs to the DapB family.</text>
</comment>
<feature type="binding site" evidence="12">
    <location>
        <position position="148"/>
    </location>
    <ligand>
        <name>(S)-2,3,4,5-tetrahydrodipicolinate</name>
        <dbReference type="ChEBI" id="CHEBI:16845"/>
    </ligand>
</feature>
<evidence type="ECO:0000256" key="11">
    <source>
        <dbReference type="ARBA" id="ARBA00049396"/>
    </source>
</evidence>
<dbReference type="GO" id="GO:0051287">
    <property type="term" value="F:NAD binding"/>
    <property type="evidence" value="ECO:0007669"/>
    <property type="project" value="UniProtKB-UniRule"/>
</dbReference>
<dbReference type="InterPro" id="IPR000846">
    <property type="entry name" value="DapB_N"/>
</dbReference>
<evidence type="ECO:0000256" key="10">
    <source>
        <dbReference type="ARBA" id="ARBA00049080"/>
    </source>
</evidence>
<comment type="catalytic activity">
    <reaction evidence="11 12">
        <text>(S)-2,3,4,5-tetrahydrodipicolinate + NAD(+) + H2O = (2S,4S)-4-hydroxy-2,3,4,5-tetrahydrodipicolinate + NADH + H(+)</text>
        <dbReference type="Rhea" id="RHEA:35323"/>
        <dbReference type="ChEBI" id="CHEBI:15377"/>
        <dbReference type="ChEBI" id="CHEBI:15378"/>
        <dbReference type="ChEBI" id="CHEBI:16845"/>
        <dbReference type="ChEBI" id="CHEBI:57540"/>
        <dbReference type="ChEBI" id="CHEBI:57945"/>
        <dbReference type="ChEBI" id="CHEBI:67139"/>
        <dbReference type="EC" id="1.17.1.8"/>
    </reaction>
</comment>
<keyword evidence="12" id="KW-0963">Cytoplasm</keyword>
<feature type="active site" description="Proton donor/acceptor" evidence="12">
    <location>
        <position position="147"/>
    </location>
</feature>
<dbReference type="PANTHER" id="PTHR20836">
    <property type="entry name" value="DIHYDRODIPICOLINATE REDUCTASE"/>
    <property type="match status" value="1"/>
</dbReference>
<feature type="binding site" evidence="12">
    <location>
        <position position="34"/>
    </location>
    <ligand>
        <name>NAD(+)</name>
        <dbReference type="ChEBI" id="CHEBI:57540"/>
    </ligand>
</feature>
<dbReference type="GO" id="GO:0008839">
    <property type="term" value="F:4-hydroxy-tetrahydrodipicolinate reductase"/>
    <property type="evidence" value="ECO:0007669"/>
    <property type="project" value="UniProtKB-UniRule"/>
</dbReference>
<dbReference type="GO" id="GO:0005829">
    <property type="term" value="C:cytosol"/>
    <property type="evidence" value="ECO:0007669"/>
    <property type="project" value="TreeGrafter"/>
</dbReference>
<dbReference type="InterPro" id="IPR022663">
    <property type="entry name" value="DapB_C"/>
</dbReference>
<feature type="binding site" evidence="12">
    <location>
        <begin position="114"/>
        <end position="117"/>
    </location>
    <ligand>
        <name>NAD(+)</name>
        <dbReference type="ChEBI" id="CHEBI:57540"/>
    </ligand>
</feature>
<dbReference type="GO" id="GO:0050661">
    <property type="term" value="F:NADP binding"/>
    <property type="evidence" value="ECO:0007669"/>
    <property type="project" value="UniProtKB-UniRule"/>
</dbReference>
<keyword evidence="2 12" id="KW-0028">Amino-acid biosynthesis</keyword>
<evidence type="ECO:0000256" key="4">
    <source>
        <dbReference type="ARBA" id="ARBA00022915"/>
    </source>
</evidence>
<evidence type="ECO:0000259" key="14">
    <source>
        <dbReference type="Pfam" id="PF05173"/>
    </source>
</evidence>
<evidence type="ECO:0000256" key="6">
    <source>
        <dbReference type="ARBA" id="ARBA00023027"/>
    </source>
</evidence>
<comment type="function">
    <text evidence="12">Catalyzes the conversion of 4-hydroxy-tetrahydrodipicolinate (HTPA) to tetrahydrodipicolinate.</text>
</comment>
<proteinExistence type="inferred from homology"/>
<evidence type="ECO:0000256" key="7">
    <source>
        <dbReference type="ARBA" id="ARBA00023154"/>
    </source>
</evidence>
<feature type="binding site" evidence="12">
    <location>
        <begin position="157"/>
        <end position="158"/>
    </location>
    <ligand>
        <name>(S)-2,3,4,5-tetrahydrodipicolinate</name>
        <dbReference type="ChEBI" id="CHEBI:16845"/>
    </ligand>
</feature>
<dbReference type="SUPFAM" id="SSF51735">
    <property type="entry name" value="NAD(P)-binding Rossmann-fold domains"/>
    <property type="match status" value="1"/>
</dbReference>
<dbReference type="HAMAP" id="MF_00102">
    <property type="entry name" value="DapB"/>
    <property type="match status" value="1"/>
</dbReference>
<dbReference type="Gene3D" id="3.40.50.720">
    <property type="entry name" value="NAD(P)-binding Rossmann-like Domain"/>
    <property type="match status" value="1"/>
</dbReference>
<comment type="caution">
    <text evidence="15">The sequence shown here is derived from an EMBL/GenBank/DDBJ whole genome shotgun (WGS) entry which is preliminary data.</text>
</comment>
<dbReference type="InterPro" id="IPR023940">
    <property type="entry name" value="DHDPR_bac"/>
</dbReference>
<evidence type="ECO:0000256" key="1">
    <source>
        <dbReference type="ARBA" id="ARBA00006642"/>
    </source>
</evidence>
<evidence type="ECO:0000256" key="9">
    <source>
        <dbReference type="ARBA" id="ARBA00038983"/>
    </source>
</evidence>
<dbReference type="Pfam" id="PF05173">
    <property type="entry name" value="DapB_C"/>
    <property type="match status" value="1"/>
</dbReference>
<comment type="caution">
    <text evidence="12">Was originally thought to be a dihydrodipicolinate reductase (DHDPR), catalyzing the conversion of dihydrodipicolinate to tetrahydrodipicolinate. However, it was shown in E.coli that the substrate of the enzymatic reaction is not dihydrodipicolinate (DHDP) but in fact (2S,4S)-4-hydroxy-2,3,4,5-tetrahydrodipicolinic acid (HTPA), the product released by the DapA-catalyzed reaction.</text>
</comment>
<comment type="subunit">
    <text evidence="12">Homotetramer.</text>
</comment>
<dbReference type="SUPFAM" id="SSF55347">
    <property type="entry name" value="Glyceraldehyde-3-phosphate dehydrogenase-like, C-terminal domain"/>
    <property type="match status" value="1"/>
</dbReference>
<dbReference type="CDD" id="cd02274">
    <property type="entry name" value="DHDPR_N"/>
    <property type="match status" value="1"/>
</dbReference>
<evidence type="ECO:0000256" key="3">
    <source>
        <dbReference type="ARBA" id="ARBA00022857"/>
    </source>
</evidence>
<feature type="binding site" evidence="12">
    <location>
        <begin position="8"/>
        <end position="13"/>
    </location>
    <ligand>
        <name>NAD(+)</name>
        <dbReference type="ChEBI" id="CHEBI:57540"/>
    </ligand>
</feature>
<dbReference type="NCBIfam" id="TIGR00036">
    <property type="entry name" value="dapB"/>
    <property type="match status" value="1"/>
</dbReference>
<organism evidence="15">
    <name type="scientific">candidate division WOR-3 bacterium</name>
    <dbReference type="NCBI Taxonomy" id="2052148"/>
    <lineage>
        <taxon>Bacteria</taxon>
        <taxon>Bacteria division WOR-3</taxon>
    </lineage>
</organism>
<keyword evidence="5 12" id="KW-0560">Oxidoreductase</keyword>
<sequence>MIKVAVVGASGRMGSEIVRLLALEDDLELVGGVEVVGHPQIGTKVGSGAIFADLRHLLNRTDVVVDFSTPESVIENVNLCLTYDKPFITGVTGFTAEQLKIIQDAGRKIPVVFAPNFSIGVAVLSLLASQSAKILGTNYDIHLVEIHHKRKKDAPSGTAKLLLEKIRLAIGDKPVDVISIRTGDVIGEHRIIFGGPGERLELVHKAESRTAFASGVITAIRWVVKQPAGFYSLADILGY</sequence>
<keyword evidence="3 12" id="KW-0521">NADP</keyword>
<dbReference type="GO" id="GO:0019877">
    <property type="term" value="P:diaminopimelate biosynthetic process"/>
    <property type="evidence" value="ECO:0007669"/>
    <property type="project" value="UniProtKB-UniRule"/>
</dbReference>
<accession>A0A7V3PS55</accession>
<evidence type="ECO:0000256" key="12">
    <source>
        <dbReference type="HAMAP-Rule" id="MF_00102"/>
    </source>
</evidence>
<dbReference type="EC" id="1.17.1.8" evidence="9 12"/>
<dbReference type="GO" id="GO:0016726">
    <property type="term" value="F:oxidoreductase activity, acting on CH or CH2 groups, NAD or NADP as acceptor"/>
    <property type="evidence" value="ECO:0007669"/>
    <property type="project" value="UniProtKB-UniRule"/>
</dbReference>